<organism evidence="2 3">
    <name type="scientific">Methylocystis rosea</name>
    <dbReference type="NCBI Taxonomy" id="173366"/>
    <lineage>
        <taxon>Bacteria</taxon>
        <taxon>Pseudomonadati</taxon>
        <taxon>Pseudomonadota</taxon>
        <taxon>Alphaproteobacteria</taxon>
        <taxon>Hyphomicrobiales</taxon>
        <taxon>Methylocystaceae</taxon>
        <taxon>Methylocystis</taxon>
    </lineage>
</organism>
<evidence type="ECO:0000313" key="3">
    <source>
        <dbReference type="Proteomes" id="UP000273982"/>
    </source>
</evidence>
<dbReference type="KEGG" id="mros:EHO51_05865"/>
<dbReference type="Proteomes" id="UP000273982">
    <property type="component" value="Chromosome"/>
</dbReference>
<feature type="region of interest" description="Disordered" evidence="1">
    <location>
        <begin position="100"/>
        <end position="120"/>
    </location>
</feature>
<protein>
    <recommendedName>
        <fullName evidence="4">Helix-turn-helix domain-containing protein</fullName>
    </recommendedName>
</protein>
<name>A0A3G8M2Z9_9HYPH</name>
<sequence>MNAFAPKEQSPQFGACDAKSRTFASEAAAALYIVIGAAAGSDDLDRLVSQVWQGVVHGAIDEGDADFLQSFAERRRPLACGRRGVGGRGVAKLVSRFVPRQRARSHDHQASRERRRTLGGSAVMPPNLRCHYTEGQRAVLCILAGEVKHHGLCDLAIDKIAALAGVSRTTVQTTLHEARRLGHIKVTERPQPGRKNLTNIVHIASAEWLMWIKRGPAAHRPLRTGSNPFAEKNLRLDETSVSPTKSTHLKNRSGEKEQWRGSGPPETRWRRRA</sequence>
<reference evidence="2 3" key="1">
    <citation type="submission" date="2018-11" db="EMBL/GenBank/DDBJ databases">
        <title>Genome squencing of methanotrophic bacteria isolated from alkaline groundwater in Korea.</title>
        <authorList>
            <person name="Nguyen L.N."/>
        </authorList>
    </citation>
    <scope>NUCLEOTIDE SEQUENCE [LARGE SCALE GENOMIC DNA]</scope>
    <source>
        <strain evidence="2 3">GW6</strain>
    </source>
</reference>
<evidence type="ECO:0008006" key="4">
    <source>
        <dbReference type="Google" id="ProtNLM"/>
    </source>
</evidence>
<dbReference type="AlphaFoldDB" id="A0A3G8M2Z9"/>
<gene>
    <name evidence="2" type="ORF">EHO51_05865</name>
</gene>
<evidence type="ECO:0000313" key="2">
    <source>
        <dbReference type="EMBL" id="AZG76291.1"/>
    </source>
</evidence>
<accession>A0A3G8M2Z9</accession>
<evidence type="ECO:0000256" key="1">
    <source>
        <dbReference type="SAM" id="MobiDB-lite"/>
    </source>
</evidence>
<proteinExistence type="predicted"/>
<dbReference type="RefSeq" id="WP_124738108.1">
    <property type="nucleotide sequence ID" value="NZ_CP034086.1"/>
</dbReference>
<dbReference type="EMBL" id="CP034086">
    <property type="protein sequence ID" value="AZG76291.1"/>
    <property type="molecule type" value="Genomic_DNA"/>
</dbReference>
<feature type="region of interest" description="Disordered" evidence="1">
    <location>
        <begin position="222"/>
        <end position="273"/>
    </location>
</feature>